<keyword evidence="4" id="KW-0564">Palmitate</keyword>
<dbReference type="PIRSF" id="PIRSF002854">
    <property type="entry name" value="MetQ"/>
    <property type="match status" value="1"/>
</dbReference>
<accession>A0A2P8DPR4</accession>
<comment type="caution">
    <text evidence="9">The sequence shown here is derived from an EMBL/GenBank/DDBJ whole genome shotgun (WGS) entry which is preliminary data.</text>
</comment>
<evidence type="ECO:0000313" key="9">
    <source>
        <dbReference type="EMBL" id="PSK99181.1"/>
    </source>
</evidence>
<keyword evidence="3" id="KW-0472">Membrane</keyword>
<dbReference type="InterPro" id="IPR004872">
    <property type="entry name" value="Lipoprotein_NlpA"/>
</dbReference>
<gene>
    <name evidence="9" type="ORF">CLV30_11882</name>
</gene>
<dbReference type="Pfam" id="PF03180">
    <property type="entry name" value="Lipoprotein_9"/>
    <property type="match status" value="1"/>
</dbReference>
<reference evidence="9 10" key="1">
    <citation type="submission" date="2018-03" db="EMBL/GenBank/DDBJ databases">
        <title>Genomic Encyclopedia of Archaeal and Bacterial Type Strains, Phase II (KMG-II): from individual species to whole genera.</title>
        <authorList>
            <person name="Goeker M."/>
        </authorList>
    </citation>
    <scope>NUCLEOTIDE SEQUENCE [LARGE SCALE GENOMIC DNA]</scope>
    <source>
        <strain evidence="9 10">DSM 45211</strain>
    </source>
</reference>
<comment type="similarity">
    <text evidence="6">Belongs to the nlpA lipoprotein family.</text>
</comment>
<dbReference type="SUPFAM" id="SSF53850">
    <property type="entry name" value="Periplasmic binding protein-like II"/>
    <property type="match status" value="1"/>
</dbReference>
<evidence type="ECO:0000256" key="8">
    <source>
        <dbReference type="SAM" id="SignalP"/>
    </source>
</evidence>
<sequence>MKRTTIAVAGLASAVLLAGCGADDGSSAGDGVVRVGVTPVPHGEIMQFVQDELAEDAGIELELVEFTDYVQPNVALSEGELDANFFQHVPYLDAQEADRGYDFEAVTPVHLEPLGMYSTKIDSLSQLSSGAQVIIPNDPSNSGRALNLLADEGLIELADDAGISATRQDIVDDGGLEIEELEAASLPRSLPDADLAVINTNYALEADLAPGEDALAMESAEDNPYANVLVVPTGSENSESISTLADLLTSEEVVRFIEENYDGAIVPAA</sequence>
<proteinExistence type="inferred from homology"/>
<dbReference type="GO" id="GO:0016020">
    <property type="term" value="C:membrane"/>
    <property type="evidence" value="ECO:0007669"/>
    <property type="project" value="UniProtKB-SubCell"/>
</dbReference>
<feature type="signal peptide" evidence="8">
    <location>
        <begin position="1"/>
        <end position="18"/>
    </location>
</feature>
<evidence type="ECO:0000256" key="7">
    <source>
        <dbReference type="PIRSR" id="PIRSR002854-1"/>
    </source>
</evidence>
<dbReference type="EMBL" id="PYGE01000018">
    <property type="protein sequence ID" value="PSK99181.1"/>
    <property type="molecule type" value="Genomic_DNA"/>
</dbReference>
<comment type="subcellular location">
    <subcellularLocation>
        <location evidence="1">Membrane</location>
        <topology evidence="1">Lipid-anchor</topology>
    </subcellularLocation>
</comment>
<protein>
    <recommendedName>
        <fullName evidence="6">Lipoprotein</fullName>
    </recommendedName>
</protein>
<dbReference type="Gene3D" id="3.40.190.10">
    <property type="entry name" value="Periplasmic binding protein-like II"/>
    <property type="match status" value="2"/>
</dbReference>
<dbReference type="OrthoDB" id="9812878at2"/>
<dbReference type="CDD" id="cd13597">
    <property type="entry name" value="PBP2_lipoprotein_Tp32"/>
    <property type="match status" value="1"/>
</dbReference>
<feature type="lipid moiety-binding region" description="S-diacylglycerol cysteine" evidence="7">
    <location>
        <position position="20"/>
    </location>
</feature>
<dbReference type="PROSITE" id="PS51257">
    <property type="entry name" value="PROKAR_LIPOPROTEIN"/>
    <property type="match status" value="1"/>
</dbReference>
<evidence type="ECO:0000256" key="4">
    <source>
        <dbReference type="ARBA" id="ARBA00023139"/>
    </source>
</evidence>
<dbReference type="PANTHER" id="PTHR30429:SF0">
    <property type="entry name" value="METHIONINE-BINDING LIPOPROTEIN METQ"/>
    <property type="match status" value="1"/>
</dbReference>
<dbReference type="PANTHER" id="PTHR30429">
    <property type="entry name" value="D-METHIONINE-BINDING LIPOPROTEIN METQ"/>
    <property type="match status" value="1"/>
</dbReference>
<dbReference type="Proteomes" id="UP000243528">
    <property type="component" value="Unassembled WGS sequence"/>
</dbReference>
<name>A0A2P8DPR4_9ACTN</name>
<evidence type="ECO:0000256" key="5">
    <source>
        <dbReference type="ARBA" id="ARBA00023288"/>
    </source>
</evidence>
<organism evidence="9 10">
    <name type="scientific">Haloactinopolyspora alba</name>
    <dbReference type="NCBI Taxonomy" id="648780"/>
    <lineage>
        <taxon>Bacteria</taxon>
        <taxon>Bacillati</taxon>
        <taxon>Actinomycetota</taxon>
        <taxon>Actinomycetes</taxon>
        <taxon>Jiangellales</taxon>
        <taxon>Jiangellaceae</taxon>
        <taxon>Haloactinopolyspora</taxon>
    </lineage>
</organism>
<evidence type="ECO:0000256" key="6">
    <source>
        <dbReference type="PIRNR" id="PIRNR002854"/>
    </source>
</evidence>
<keyword evidence="5 6" id="KW-0449">Lipoprotein</keyword>
<keyword evidence="10" id="KW-1185">Reference proteome</keyword>
<feature type="chain" id="PRO_5038478145" description="Lipoprotein" evidence="8">
    <location>
        <begin position="19"/>
        <end position="269"/>
    </location>
</feature>
<evidence type="ECO:0000256" key="3">
    <source>
        <dbReference type="ARBA" id="ARBA00023136"/>
    </source>
</evidence>
<evidence type="ECO:0000256" key="1">
    <source>
        <dbReference type="ARBA" id="ARBA00004635"/>
    </source>
</evidence>
<evidence type="ECO:0000256" key="2">
    <source>
        <dbReference type="ARBA" id="ARBA00022729"/>
    </source>
</evidence>
<dbReference type="RefSeq" id="WP_106539062.1">
    <property type="nucleotide sequence ID" value="NZ_PYGE01000018.1"/>
</dbReference>
<dbReference type="AlphaFoldDB" id="A0A2P8DPR4"/>
<evidence type="ECO:0000313" key="10">
    <source>
        <dbReference type="Proteomes" id="UP000243528"/>
    </source>
</evidence>
<keyword evidence="2 8" id="KW-0732">Signal</keyword>